<dbReference type="GO" id="GO:0005829">
    <property type="term" value="C:cytosol"/>
    <property type="evidence" value="ECO:0007669"/>
    <property type="project" value="TreeGrafter"/>
</dbReference>
<evidence type="ECO:0000256" key="2">
    <source>
        <dbReference type="ARBA" id="ARBA00022927"/>
    </source>
</evidence>
<reference evidence="3 4" key="1">
    <citation type="submission" date="2014-07" db="EMBL/GenBank/DDBJ databases">
        <title>Draft Genome Sequences of Environmental Pseudomonas syringae strains.</title>
        <authorList>
            <person name="Baltrus D.A."/>
            <person name="Berge O."/>
            <person name="Morris C."/>
        </authorList>
    </citation>
    <scope>NUCLEOTIDE SEQUENCE [LARGE SCALE GENOMIC DNA]</scope>
    <source>
        <strain evidence="3 4">CEB003</strain>
    </source>
</reference>
<evidence type="ECO:0000313" key="4">
    <source>
        <dbReference type="Proteomes" id="UP000028643"/>
    </source>
</evidence>
<dbReference type="Pfam" id="PF06635">
    <property type="entry name" value="T3SS_SCTL"/>
    <property type="match status" value="1"/>
</dbReference>
<accession>A0A085VHV5</accession>
<dbReference type="GO" id="GO:0015031">
    <property type="term" value="P:protein transport"/>
    <property type="evidence" value="ECO:0007669"/>
    <property type="project" value="UniProtKB-KW"/>
</dbReference>
<dbReference type="AlphaFoldDB" id="A0A085VHV5"/>
<dbReference type="PATRIC" id="fig|317.174.peg.621"/>
<name>A0A085VHV5_PSESX</name>
<organism evidence="3 4">
    <name type="scientific">Pseudomonas syringae</name>
    <dbReference type="NCBI Taxonomy" id="317"/>
    <lineage>
        <taxon>Bacteria</taxon>
        <taxon>Pseudomonadati</taxon>
        <taxon>Pseudomonadota</taxon>
        <taxon>Gammaproteobacteria</taxon>
        <taxon>Pseudomonadales</taxon>
        <taxon>Pseudomonadaceae</taxon>
        <taxon>Pseudomonas</taxon>
    </lineage>
</organism>
<dbReference type="InterPro" id="IPR051472">
    <property type="entry name" value="T3SS_Stator/FliH"/>
</dbReference>
<comment type="caution">
    <text evidence="3">The sequence shown here is derived from an EMBL/GenBank/DDBJ whole genome shotgun (WGS) entry which is preliminary data.</text>
</comment>
<evidence type="ECO:0000313" key="3">
    <source>
        <dbReference type="EMBL" id="KFE55018.1"/>
    </source>
</evidence>
<dbReference type="RefSeq" id="WP_047572161.1">
    <property type="nucleotide sequence ID" value="NZ_JPQT01000041.1"/>
</dbReference>
<keyword evidence="2" id="KW-0653">Protein transport</keyword>
<dbReference type="EMBL" id="JPQT01000041">
    <property type="protein sequence ID" value="KFE55018.1"/>
    <property type="molecule type" value="Genomic_DNA"/>
</dbReference>
<keyword evidence="1" id="KW-0813">Transport</keyword>
<dbReference type="Proteomes" id="UP000028643">
    <property type="component" value="Unassembled WGS sequence"/>
</dbReference>
<evidence type="ECO:0000256" key="1">
    <source>
        <dbReference type="ARBA" id="ARBA00022448"/>
    </source>
</evidence>
<sequence>MSDLPSRPAARILRAAHAEQWIDGYAFLQAARDQAQAIKTESAQWLEQARAEGFASARQQGAEEVSVLLSDTSQRVDAWLAGLETSLADLALGIVREVLDDMDDAERVLRCTRKALTAFRQDQALTLFVPRLEADALRRRLKVEGDNLSDIAVETDDQLLPGQARLSSPVGSVELGLDVQLQTLRRSLLPFADEALP</sequence>
<proteinExistence type="predicted"/>
<dbReference type="PANTHER" id="PTHR34982:SF1">
    <property type="entry name" value="FLAGELLAR ASSEMBLY PROTEIN FLIH"/>
    <property type="match status" value="1"/>
</dbReference>
<gene>
    <name evidence="3" type="ORF">IV02_03075</name>
</gene>
<dbReference type="InterPro" id="IPR010586">
    <property type="entry name" value="T3SS_stator_protein"/>
</dbReference>
<protein>
    <submittedName>
        <fullName evidence="3">Type III secretion protein</fullName>
    </submittedName>
</protein>
<dbReference type="PANTHER" id="PTHR34982">
    <property type="entry name" value="YOP PROTEINS TRANSLOCATION PROTEIN L"/>
    <property type="match status" value="1"/>
</dbReference>